<dbReference type="PANTHER" id="PTHR33254">
    <property type="entry name" value="4-HYDROXY-4-METHYL-2-OXOGLUTARATE ALDOLASE 3-RELATED"/>
    <property type="match status" value="1"/>
</dbReference>
<gene>
    <name evidence="13" type="ORF">KBO27_16960</name>
</gene>
<evidence type="ECO:0000256" key="10">
    <source>
        <dbReference type="ARBA" id="ARBA00030169"/>
    </source>
</evidence>
<dbReference type="CDD" id="cd16841">
    <property type="entry name" value="RraA_family"/>
    <property type="match status" value="1"/>
</dbReference>
<evidence type="ECO:0000256" key="12">
    <source>
        <dbReference type="ARBA" id="ARBA00047973"/>
    </source>
</evidence>
<dbReference type="InterPro" id="IPR036704">
    <property type="entry name" value="RraA/RraA-like_sf"/>
</dbReference>
<evidence type="ECO:0000256" key="2">
    <source>
        <dbReference type="ARBA" id="ARBA00001968"/>
    </source>
</evidence>
<sequence>MSECVIHPRADGPDEATLSRLDPLPTSALSDSMRRLPGAPGVLPLFSGCRLVGPALAVRTRPGDNLVVHKAVDLARPGEVLVIDAGGDTARAIVGDLLCRYAASRGLAGIVLDGAARDVVELHELGLPVFARAVSHLGPYKNGPGEIGGSVSIAGMTVRSGDVVVGDADGVIAVPAARADAIATAAEELLRAEAAAVDAIDRGTWDRSWIDASLTITRIDDEES</sequence>
<comment type="caution">
    <text evidence="13">The sequence shown here is derived from an EMBL/GenBank/DDBJ whole genome shotgun (WGS) entry which is preliminary data.</text>
</comment>
<evidence type="ECO:0000313" key="13">
    <source>
        <dbReference type="EMBL" id="MBQ0925647.1"/>
    </source>
</evidence>
<evidence type="ECO:0000256" key="3">
    <source>
        <dbReference type="ARBA" id="ARBA00008621"/>
    </source>
</evidence>
<reference evidence="13 14" key="1">
    <citation type="submission" date="2021-04" db="EMBL/GenBank/DDBJ databases">
        <title>Whole-genome sequencing of Saccharopolyspora endophytica KCTC 19397.</title>
        <authorList>
            <person name="Ay H."/>
            <person name="Saygin H."/>
            <person name="Sahin N."/>
        </authorList>
    </citation>
    <scope>NUCLEOTIDE SEQUENCE [LARGE SCALE GENOMIC DNA]</scope>
    <source>
        <strain evidence="13 14">KCTC 19397</strain>
    </source>
</reference>
<evidence type="ECO:0000256" key="5">
    <source>
        <dbReference type="ARBA" id="ARBA00012213"/>
    </source>
</evidence>
<dbReference type="RefSeq" id="WP_210970959.1">
    <property type="nucleotide sequence ID" value="NZ_JAGPXE010000006.1"/>
</dbReference>
<comment type="catalytic activity">
    <reaction evidence="1">
        <text>4-hydroxy-4-methyl-2-oxoglutarate = 2 pyruvate</text>
        <dbReference type="Rhea" id="RHEA:22748"/>
        <dbReference type="ChEBI" id="CHEBI:15361"/>
        <dbReference type="ChEBI" id="CHEBI:58276"/>
        <dbReference type="EC" id="4.1.3.17"/>
    </reaction>
</comment>
<accession>A0ABS5DH82</accession>
<evidence type="ECO:0000256" key="11">
    <source>
        <dbReference type="ARBA" id="ARBA00032305"/>
    </source>
</evidence>
<dbReference type="InterPro" id="IPR005493">
    <property type="entry name" value="RraA/RraA-like"/>
</dbReference>
<comment type="catalytic activity">
    <reaction evidence="12">
        <text>oxaloacetate + H(+) = pyruvate + CO2</text>
        <dbReference type="Rhea" id="RHEA:15641"/>
        <dbReference type="ChEBI" id="CHEBI:15361"/>
        <dbReference type="ChEBI" id="CHEBI:15378"/>
        <dbReference type="ChEBI" id="CHEBI:16452"/>
        <dbReference type="ChEBI" id="CHEBI:16526"/>
        <dbReference type="EC" id="4.1.1.112"/>
    </reaction>
</comment>
<name>A0ABS5DH82_9PSEU</name>
<comment type="similarity">
    <text evidence="3">Belongs to the class II aldolase/RraA-like family.</text>
</comment>
<protein>
    <recommendedName>
        <fullName evidence="7">Putative 4-hydroxy-4-methyl-2-oxoglutarate aldolase</fullName>
        <ecNumber evidence="6">4.1.1.112</ecNumber>
        <ecNumber evidence="5">4.1.3.17</ecNumber>
    </recommendedName>
    <alternativeName>
        <fullName evidence="11">Oxaloacetate decarboxylase</fullName>
    </alternativeName>
    <alternativeName>
        <fullName evidence="9">Regulator of ribonuclease activity homolog</fullName>
    </alternativeName>
    <alternativeName>
        <fullName evidence="10">RraA-like protein</fullName>
    </alternativeName>
</protein>
<evidence type="ECO:0000313" key="14">
    <source>
        <dbReference type="Proteomes" id="UP000674084"/>
    </source>
</evidence>
<evidence type="ECO:0000256" key="8">
    <source>
        <dbReference type="ARBA" id="ARBA00025046"/>
    </source>
</evidence>
<dbReference type="EMBL" id="JAGPXE010000006">
    <property type="protein sequence ID" value="MBQ0925647.1"/>
    <property type="molecule type" value="Genomic_DNA"/>
</dbReference>
<dbReference type="NCBIfam" id="NF004850">
    <property type="entry name" value="PRK06201.1"/>
    <property type="match status" value="1"/>
</dbReference>
<evidence type="ECO:0000256" key="4">
    <source>
        <dbReference type="ARBA" id="ARBA00011233"/>
    </source>
</evidence>
<comment type="cofactor">
    <cofactor evidence="2">
        <name>a divalent metal cation</name>
        <dbReference type="ChEBI" id="CHEBI:60240"/>
    </cofactor>
</comment>
<evidence type="ECO:0000256" key="7">
    <source>
        <dbReference type="ARBA" id="ARBA00016549"/>
    </source>
</evidence>
<dbReference type="EC" id="4.1.3.17" evidence="5"/>
<evidence type="ECO:0000256" key="6">
    <source>
        <dbReference type="ARBA" id="ARBA00012947"/>
    </source>
</evidence>
<comment type="function">
    <text evidence="8">Catalyzes the aldol cleavage of 4-hydroxy-4-methyl-2-oxoglutarate (HMG) into 2 molecules of pyruvate. Also contains a secondary oxaloacetate (OAA) decarboxylase activity due to the common pyruvate enolate transition state formed following C-C bond cleavage in the retro-aldol and decarboxylation reactions.</text>
</comment>
<evidence type="ECO:0000256" key="9">
    <source>
        <dbReference type="ARBA" id="ARBA00029596"/>
    </source>
</evidence>
<dbReference type="Proteomes" id="UP000674084">
    <property type="component" value="Unassembled WGS sequence"/>
</dbReference>
<dbReference type="PANTHER" id="PTHR33254:SF4">
    <property type="entry name" value="4-HYDROXY-4-METHYL-2-OXOGLUTARATE ALDOLASE 3-RELATED"/>
    <property type="match status" value="1"/>
</dbReference>
<dbReference type="Gene3D" id="3.50.30.40">
    <property type="entry name" value="Ribonuclease E inhibitor RraA/RraA-like"/>
    <property type="match status" value="1"/>
</dbReference>
<organism evidence="13 14">
    <name type="scientific">Saccharopolyspora endophytica</name>
    <dbReference type="NCBI Taxonomy" id="543886"/>
    <lineage>
        <taxon>Bacteria</taxon>
        <taxon>Bacillati</taxon>
        <taxon>Actinomycetota</taxon>
        <taxon>Actinomycetes</taxon>
        <taxon>Pseudonocardiales</taxon>
        <taxon>Pseudonocardiaceae</taxon>
        <taxon>Saccharopolyspora</taxon>
    </lineage>
</organism>
<dbReference type="EC" id="4.1.1.112" evidence="6"/>
<keyword evidence="14" id="KW-1185">Reference proteome</keyword>
<evidence type="ECO:0000256" key="1">
    <source>
        <dbReference type="ARBA" id="ARBA00001342"/>
    </source>
</evidence>
<proteinExistence type="inferred from homology"/>
<dbReference type="Pfam" id="PF03737">
    <property type="entry name" value="RraA-like"/>
    <property type="match status" value="1"/>
</dbReference>
<dbReference type="SUPFAM" id="SSF89562">
    <property type="entry name" value="RraA-like"/>
    <property type="match status" value="1"/>
</dbReference>
<comment type="subunit">
    <text evidence="4">Homotrimer.</text>
</comment>